<dbReference type="EMBL" id="CP022423">
    <property type="protein sequence ID" value="ASM78086.1"/>
    <property type="molecule type" value="Genomic_DNA"/>
</dbReference>
<keyword evidence="11" id="KW-1185">Reference proteome</keyword>
<evidence type="ECO:0000256" key="1">
    <source>
        <dbReference type="ARBA" id="ARBA00000971"/>
    </source>
</evidence>
<keyword evidence="4 8" id="KW-0732">Signal</keyword>
<comment type="similarity">
    <text evidence="2">Belongs to the PpiC/parvulin rotamase family.</text>
</comment>
<name>A0A221KGD7_VITFI</name>
<dbReference type="GO" id="GO:0003755">
    <property type="term" value="F:peptidyl-prolyl cis-trans isomerase activity"/>
    <property type="evidence" value="ECO:0007669"/>
    <property type="project" value="UniProtKB-KW"/>
</dbReference>
<evidence type="ECO:0000256" key="6">
    <source>
        <dbReference type="ARBA" id="ARBA00023235"/>
    </source>
</evidence>
<feature type="signal peptide" evidence="8">
    <location>
        <begin position="1"/>
        <end position="22"/>
    </location>
</feature>
<dbReference type="InterPro" id="IPR046357">
    <property type="entry name" value="PPIase_dom_sf"/>
</dbReference>
<dbReference type="RefSeq" id="WP_089417067.1">
    <property type="nucleotide sequence ID" value="NZ_CP022423.1"/>
</dbReference>
<keyword evidence="5 7" id="KW-0697">Rotamase</keyword>
<dbReference type="KEGG" id="vff:VITFI_CDS2308"/>
<dbReference type="Gene3D" id="3.10.50.40">
    <property type="match status" value="1"/>
</dbReference>
<comment type="catalytic activity">
    <reaction evidence="1">
        <text>[protein]-peptidylproline (omega=180) = [protein]-peptidylproline (omega=0)</text>
        <dbReference type="Rhea" id="RHEA:16237"/>
        <dbReference type="Rhea" id="RHEA-COMP:10747"/>
        <dbReference type="Rhea" id="RHEA-COMP:10748"/>
        <dbReference type="ChEBI" id="CHEBI:83833"/>
        <dbReference type="ChEBI" id="CHEBI:83834"/>
        <dbReference type="EC" id="5.2.1.8"/>
    </reaction>
</comment>
<keyword evidence="6 7" id="KW-0413">Isomerase</keyword>
<evidence type="ECO:0000256" key="4">
    <source>
        <dbReference type="ARBA" id="ARBA00022729"/>
    </source>
</evidence>
<protein>
    <recommendedName>
        <fullName evidence="3">peptidylprolyl isomerase</fullName>
        <ecNumber evidence="3">5.2.1.8</ecNumber>
    </recommendedName>
</protein>
<sequence>MKLKSTVLLAAAAIILPLAAQAQNVAIVNGKPVPKSRLEPLLQQASRAGQPVSAEMESRARDEVVLREIFAQEAERRGIPATAAYKAELELMRQTVLIRALFEDFQKKNSVNEADARAEYDRIKAASSGTEYRARHILVESEDTARKLIADLKAGAKFEDLAKANSKDPGSAENGGDLDFAKPEAYVPEFGKAMAALKKGEYTLEPVKTQFGFHVILLEDQRETQFPGFDDVKGQLLQRMGQKKLQQYQEDLRKAAKTDYKFSAME</sequence>
<dbReference type="PANTHER" id="PTHR47245">
    <property type="entry name" value="PEPTIDYLPROLYL ISOMERASE"/>
    <property type="match status" value="1"/>
</dbReference>
<organism evidence="10 11">
    <name type="scientific">Vitreoscilla filiformis</name>
    <dbReference type="NCBI Taxonomy" id="63"/>
    <lineage>
        <taxon>Bacteria</taxon>
        <taxon>Pseudomonadati</taxon>
        <taxon>Pseudomonadota</taxon>
        <taxon>Betaproteobacteria</taxon>
        <taxon>Neisseriales</taxon>
        <taxon>Neisseriaceae</taxon>
        <taxon>Vitreoscilla</taxon>
    </lineage>
</organism>
<proteinExistence type="inferred from homology"/>
<dbReference type="AlphaFoldDB" id="A0A221KGD7"/>
<evidence type="ECO:0000256" key="8">
    <source>
        <dbReference type="SAM" id="SignalP"/>
    </source>
</evidence>
<dbReference type="SUPFAM" id="SSF109998">
    <property type="entry name" value="Triger factor/SurA peptide-binding domain-like"/>
    <property type="match status" value="1"/>
</dbReference>
<evidence type="ECO:0000313" key="11">
    <source>
        <dbReference type="Proteomes" id="UP000199729"/>
    </source>
</evidence>
<evidence type="ECO:0000256" key="7">
    <source>
        <dbReference type="PROSITE-ProRule" id="PRU00278"/>
    </source>
</evidence>
<evidence type="ECO:0000313" key="10">
    <source>
        <dbReference type="EMBL" id="ASM78086.1"/>
    </source>
</evidence>
<dbReference type="PROSITE" id="PS50198">
    <property type="entry name" value="PPIC_PPIASE_2"/>
    <property type="match status" value="1"/>
</dbReference>
<dbReference type="Proteomes" id="UP000199729">
    <property type="component" value="Chromosome"/>
</dbReference>
<feature type="chain" id="PRO_5012578340" description="peptidylprolyl isomerase" evidence="8">
    <location>
        <begin position="23"/>
        <end position="266"/>
    </location>
</feature>
<feature type="domain" description="PpiC" evidence="9">
    <location>
        <begin position="129"/>
        <end position="220"/>
    </location>
</feature>
<dbReference type="InterPro" id="IPR027304">
    <property type="entry name" value="Trigger_fact/SurA_dom_sf"/>
</dbReference>
<evidence type="ECO:0000256" key="5">
    <source>
        <dbReference type="ARBA" id="ARBA00023110"/>
    </source>
</evidence>
<dbReference type="OrthoDB" id="14196at2"/>
<evidence type="ECO:0000256" key="2">
    <source>
        <dbReference type="ARBA" id="ARBA00007656"/>
    </source>
</evidence>
<evidence type="ECO:0000256" key="3">
    <source>
        <dbReference type="ARBA" id="ARBA00013194"/>
    </source>
</evidence>
<dbReference type="Pfam" id="PF13616">
    <property type="entry name" value="Rotamase_3"/>
    <property type="match status" value="1"/>
</dbReference>
<dbReference type="SUPFAM" id="SSF54534">
    <property type="entry name" value="FKBP-like"/>
    <property type="match status" value="1"/>
</dbReference>
<dbReference type="EC" id="5.2.1.8" evidence="3"/>
<reference evidence="10 11" key="1">
    <citation type="submission" date="2017-07" db="EMBL/GenBank/DDBJ databases">
        <title>Complete Genome Sequence of the cosmetic ferment Vitreoscilla filiformis (ATCC15551).</title>
        <authorList>
            <person name="Contreras S."/>
            <person name="Sagory-Zalkind P."/>
            <person name="Blanquart H."/>
            <person name="Iltis A."/>
            <person name="Morand S.C."/>
        </authorList>
    </citation>
    <scope>NUCLEOTIDE SEQUENCE [LARGE SCALE GENOMIC DNA]</scope>
    <source>
        <strain evidence="10 11">ATCC 15551</strain>
    </source>
</reference>
<dbReference type="PANTHER" id="PTHR47245:SF1">
    <property type="entry name" value="FOLDASE PROTEIN PRSA"/>
    <property type="match status" value="1"/>
</dbReference>
<gene>
    <name evidence="10" type="ORF">VITFI_CDS2308</name>
</gene>
<dbReference type="InterPro" id="IPR050245">
    <property type="entry name" value="PrsA_foldase"/>
</dbReference>
<evidence type="ECO:0000259" key="9">
    <source>
        <dbReference type="PROSITE" id="PS50198"/>
    </source>
</evidence>
<accession>A0A221KGD7</accession>
<dbReference type="InterPro" id="IPR000297">
    <property type="entry name" value="PPIase_PpiC"/>
</dbReference>